<name>A0A383B296_9ZZZZ</name>
<organism evidence="1">
    <name type="scientific">marine metagenome</name>
    <dbReference type="NCBI Taxonomy" id="408172"/>
    <lineage>
        <taxon>unclassified sequences</taxon>
        <taxon>metagenomes</taxon>
        <taxon>ecological metagenomes</taxon>
    </lineage>
</organism>
<dbReference type="EMBL" id="UINC01196760">
    <property type="protein sequence ID" value="SVE13909.1"/>
    <property type="molecule type" value="Genomic_DNA"/>
</dbReference>
<accession>A0A383B296</accession>
<sequence length="54" mass="6291">MGHSSGDIDLDRYGKGYNPDILFNKCVKKISYQTSQKRGIDFLSLKLDWKKIIR</sequence>
<proteinExistence type="predicted"/>
<gene>
    <name evidence="1" type="ORF">METZ01_LOCUS466763</name>
</gene>
<evidence type="ECO:0000313" key="1">
    <source>
        <dbReference type="EMBL" id="SVE13909.1"/>
    </source>
</evidence>
<dbReference type="AlphaFoldDB" id="A0A383B296"/>
<protein>
    <submittedName>
        <fullName evidence="1">Uncharacterized protein</fullName>
    </submittedName>
</protein>
<reference evidence="1" key="1">
    <citation type="submission" date="2018-05" db="EMBL/GenBank/DDBJ databases">
        <authorList>
            <person name="Lanie J.A."/>
            <person name="Ng W.-L."/>
            <person name="Kazmierczak K.M."/>
            <person name="Andrzejewski T.M."/>
            <person name="Davidsen T.M."/>
            <person name="Wayne K.J."/>
            <person name="Tettelin H."/>
            <person name="Glass J.I."/>
            <person name="Rusch D."/>
            <person name="Podicherti R."/>
            <person name="Tsui H.-C.T."/>
            <person name="Winkler M.E."/>
        </authorList>
    </citation>
    <scope>NUCLEOTIDE SEQUENCE</scope>
</reference>